<keyword evidence="1" id="KW-0813">Transport</keyword>
<feature type="compositionally biased region" description="Polar residues" evidence="6">
    <location>
        <begin position="101"/>
        <end position="113"/>
    </location>
</feature>
<dbReference type="InterPro" id="IPR023394">
    <property type="entry name" value="Sec7_C_sf"/>
</dbReference>
<dbReference type="CDD" id="cd00171">
    <property type="entry name" value="Sec7"/>
    <property type="match status" value="1"/>
</dbReference>
<dbReference type="InterPro" id="IPR035999">
    <property type="entry name" value="Sec7_dom_sf"/>
</dbReference>
<dbReference type="SMART" id="SM00222">
    <property type="entry name" value="Sec7"/>
    <property type="match status" value="1"/>
</dbReference>
<evidence type="ECO:0000313" key="8">
    <source>
        <dbReference type="EMBL" id="ORY18531.1"/>
    </source>
</evidence>
<dbReference type="Gene3D" id="1.10.1000.11">
    <property type="entry name" value="Arf Nucleotide-binding Site Opener,domain 2"/>
    <property type="match status" value="1"/>
</dbReference>
<dbReference type="FunFam" id="1.10.1000.11:FF:000003">
    <property type="entry name" value="Brefeldin A-inhibited guanine nucleotide-exchange protein 1"/>
    <property type="match status" value="1"/>
</dbReference>
<dbReference type="InterPro" id="IPR016024">
    <property type="entry name" value="ARM-type_fold"/>
</dbReference>
<feature type="compositionally biased region" description="Basic and acidic residues" evidence="6">
    <location>
        <begin position="705"/>
        <end position="722"/>
    </location>
</feature>
<comment type="subcellular location">
    <subcellularLocation>
        <location evidence="5">Cytoplasmic vesicle</location>
        <location evidence="5">COPI-coated vesicle membrane</location>
    </subcellularLocation>
</comment>
<feature type="compositionally biased region" description="Polar residues" evidence="6">
    <location>
        <begin position="1150"/>
        <end position="1159"/>
    </location>
</feature>
<dbReference type="EMBL" id="MCFA01000006">
    <property type="protein sequence ID" value="ORY18531.1"/>
    <property type="molecule type" value="Genomic_DNA"/>
</dbReference>
<dbReference type="Pfam" id="PF16213">
    <property type="entry name" value="DCB"/>
    <property type="match status" value="1"/>
</dbReference>
<feature type="compositionally biased region" description="Polar residues" evidence="6">
    <location>
        <begin position="1689"/>
        <end position="1704"/>
    </location>
</feature>
<dbReference type="SUPFAM" id="SSF48425">
    <property type="entry name" value="Sec7 domain"/>
    <property type="match status" value="1"/>
</dbReference>
<feature type="region of interest" description="Disordered" evidence="6">
    <location>
        <begin position="705"/>
        <end position="731"/>
    </location>
</feature>
<feature type="compositionally biased region" description="Low complexity" evidence="6">
    <location>
        <begin position="1634"/>
        <end position="1651"/>
    </location>
</feature>
<organism evidence="8 9">
    <name type="scientific">Clohesyomyces aquaticus</name>
    <dbReference type="NCBI Taxonomy" id="1231657"/>
    <lineage>
        <taxon>Eukaryota</taxon>
        <taxon>Fungi</taxon>
        <taxon>Dikarya</taxon>
        <taxon>Ascomycota</taxon>
        <taxon>Pezizomycotina</taxon>
        <taxon>Dothideomycetes</taxon>
        <taxon>Pleosporomycetidae</taxon>
        <taxon>Pleosporales</taxon>
        <taxon>Lindgomycetaceae</taxon>
        <taxon>Clohesyomyces</taxon>
    </lineage>
</organism>
<dbReference type="InterPro" id="IPR032629">
    <property type="entry name" value="DCB_dom"/>
</dbReference>
<dbReference type="InterPro" id="IPR046455">
    <property type="entry name" value="Sec7/BIG1-like_C"/>
</dbReference>
<evidence type="ECO:0000256" key="6">
    <source>
        <dbReference type="SAM" id="MobiDB-lite"/>
    </source>
</evidence>
<dbReference type="GO" id="GO:0015031">
    <property type="term" value="P:protein transport"/>
    <property type="evidence" value="ECO:0007669"/>
    <property type="project" value="UniProtKB-KW"/>
</dbReference>
<name>A0A1Y2A7R2_9PLEO</name>
<dbReference type="PANTHER" id="PTHR10663:SF375">
    <property type="entry name" value="LD29171P"/>
    <property type="match status" value="1"/>
</dbReference>
<evidence type="ECO:0000259" key="7">
    <source>
        <dbReference type="PROSITE" id="PS50190"/>
    </source>
</evidence>
<sequence length="1970" mass="221025">MADTDPPPESLETPTNGHMPPEEEASDGDTSSESTAEHPDEHASQASEASQPPSQQQSDLPAPAPSTPTLVVPNGSDRASTPRTAEFFEPRTHMENRPRTDSQSTVATNATRPSTRSSLVFVVTALETIAASKDAKKSKKLGETTVRALEAIKKEGDPSRINPEILFEPLQLASEAHTVQVSITALDCIGKLISYSYFSVPAEPPTDASEEIPPLIERAIDTICDCFQGEATHPDVQLQIVKSLLAAILNDKIVVHGAGLLKAVRLTYNIFLLSKSSANQQVAQGALTQMVGTVFERVKTRLAVKESGISLSRVSLNEKSASGESIREEIEGSTQGVDGSEINGDGEEEERYDPQSEEPSDKPVEKHTGPKITLQSFEQNMSFNDDRIHDNAPTLVTRIKGMGGSRQVSGQDVTVNPQNGEGSDEDEEDEIFVKDAYLVFRAMCRLSTKGLPVDQATDVRSQGMRSKLLSLHIIHTILHNNTAVFVSPYATIRSSNSDNEPTTFVQAIKQYLCLSLSRNGASSVSKVFEVSCEIFWQLLKNLRVMLKKEIEVFLKEIYLAILDKRAAPGFQKQYILTVFGRLAADPRALVEIYLNYDCDRTALDNMYQRIVEHLSRISSTPVTVSPLQQQAYQDHHAKQSNHSDWQTRGTLPPSLSTASMNHPPETEHAYPLEYAMKQESLEALVEILRSLVNWSQQTMGDSIKSSRFESRTSVDDMRESFDTRNTTDSPIVGIESGTVTPLAEDDPNQLERAKQRKTALTNAVRQFNFKPKRGLKVLLKEGFIPSETPEDIARFLLDRDQIDKKALGEFLGEGDPQNIAIMHAFVDLMDFNKTRFVDALRRFLQSFRLPGEAQKIDRFMLKFAERYITGNPNAFANADTAYVLAYSVIMLNTDQHSVQIKRGNRMTPEDFIKNNKGINDNADLPDDYLRAIWEEISRNEIVLNTEQEAAANLGIITQPTGGLAANLGQAFAGRDLQREAYMQASEEMANKTEQLYKSLLRAQRRTASRLPVSKFIPASSSKHVGPMFEVTWMPFLTALSGQAQDNNIEIVRLCVEGIKLAIRISCLFDLGNPRQAFVSFLAKFTNLYNLSEMKAKNVEALKVLIEVAHTEGNLLKESWRDILTCVSQLDRFQLISTGVDERAVPDVLKAQTQPASRKSLNVPRGVRRQPSNASGIHYQADVAEESRSTDMIRGVDRIFTNTANLSGEAIVDFVKALTQVSWQEIQSSGQSDSPRTYSLQKLVEISSYNMTRVRFEWTNIWQILGAHFNEVGCHTNTNVVYFALNSLRQLSMRFMEIEELPGFKFQKDFLKPFEHIISNTSVVSVKDMVLRCLIQMIQARGENIRSGWKTMFGVFTVAAKEPYEGIVNLAFENVTHVYNTRFGVVISQGAFADMIVCLTEFSKNFKFQKKSLQAIELLKSSVPKMLRTPECPLSVRAGFVKEADQGSSIPKQPSRQTQEEQYWFPVLFAFHDVLMTGEDLEVRSRALSYLFDTLISYGRDFPQDFWDILWRQLLYPIFMVLKSKSEMSKVLNHEELSVWLSTTMIQALRNMIKLFTHFFESLEYMLDRFLDLLALCICQENDTLARIGSNCLQQLILQNVQKFKPEHWSQIVKAFVELFQRTEATALFSAAATSSYTPTNGNGTPGGKTPTQEIPRPTDLQLSQTPTDESEQDNALGINGLSSPRRPSLVTSESSSTNVDNQRMPSPLPKRQTQELEDYRPENQDLQQPPVVVTAARRRFFNQIITKCVLQLLMIETVQELFTNDSVYEKIPSGELLRLMSVLKKSYHFAKRFNADRDLRTRLFREGFMKQPPNLLKQESGSASVYVSILFRMYHDTSTDRAASRLETEKALIPLCEDIIASYIELDEETQQRNIVTWRPVVVTVLDGYVGFPPGEFEKHVEVFAPLVVGILGTEMAADVQRVVQALVMRIFETKLGTQRVELMTPVVRSPRGSFGGSPVVGRRGSRVGR</sequence>
<feature type="region of interest" description="Disordered" evidence="6">
    <location>
        <begin position="1634"/>
        <end position="1718"/>
    </location>
</feature>
<feature type="compositionally biased region" description="Acidic residues" evidence="6">
    <location>
        <begin position="344"/>
        <end position="358"/>
    </location>
</feature>
<evidence type="ECO:0000256" key="4">
    <source>
        <dbReference type="ARBA" id="ARBA00023136"/>
    </source>
</evidence>
<evidence type="ECO:0000256" key="3">
    <source>
        <dbReference type="ARBA" id="ARBA00022927"/>
    </source>
</evidence>
<reference evidence="8 9" key="1">
    <citation type="submission" date="2016-07" db="EMBL/GenBank/DDBJ databases">
        <title>Pervasive Adenine N6-methylation of Active Genes in Fungi.</title>
        <authorList>
            <consortium name="DOE Joint Genome Institute"/>
            <person name="Mondo S.J."/>
            <person name="Dannebaum R.O."/>
            <person name="Kuo R.C."/>
            <person name="Labutti K."/>
            <person name="Haridas S."/>
            <person name="Kuo A."/>
            <person name="Salamov A."/>
            <person name="Ahrendt S.R."/>
            <person name="Lipzen A."/>
            <person name="Sullivan W."/>
            <person name="Andreopoulos W.B."/>
            <person name="Clum A."/>
            <person name="Lindquist E."/>
            <person name="Daum C."/>
            <person name="Ramamoorthy G.K."/>
            <person name="Gryganskyi A."/>
            <person name="Culley D."/>
            <person name="Magnuson J.K."/>
            <person name="James T.Y."/>
            <person name="O'Malley M.A."/>
            <person name="Stajich J.E."/>
            <person name="Spatafora J.W."/>
            <person name="Visel A."/>
            <person name="Grigoriev I.V."/>
        </authorList>
    </citation>
    <scope>NUCLEOTIDE SEQUENCE [LARGE SCALE GENOMIC DNA]</scope>
    <source>
        <strain evidence="8 9">CBS 115471</strain>
    </source>
</reference>
<dbReference type="Proteomes" id="UP000193144">
    <property type="component" value="Unassembled WGS sequence"/>
</dbReference>
<dbReference type="SUPFAM" id="SSF48371">
    <property type="entry name" value="ARM repeat"/>
    <property type="match status" value="1"/>
</dbReference>
<feature type="region of interest" description="Disordered" evidence="6">
    <location>
        <begin position="402"/>
        <end position="428"/>
    </location>
</feature>
<evidence type="ECO:0000256" key="2">
    <source>
        <dbReference type="ARBA" id="ARBA00022490"/>
    </source>
</evidence>
<proteinExistence type="predicted"/>
<dbReference type="PROSITE" id="PS50190">
    <property type="entry name" value="SEC7"/>
    <property type="match status" value="1"/>
</dbReference>
<accession>A0A1Y2A7R2</accession>
<dbReference type="STRING" id="1231657.A0A1Y2A7R2"/>
<feature type="domain" description="SEC7" evidence="7">
    <location>
        <begin position="749"/>
        <end position="939"/>
    </location>
</feature>
<evidence type="ECO:0000256" key="5">
    <source>
        <dbReference type="ARBA" id="ARBA00060451"/>
    </source>
</evidence>
<dbReference type="InterPro" id="IPR015403">
    <property type="entry name" value="Mon2/Sec7/BIG1-like_HDS"/>
</dbReference>
<dbReference type="FunFam" id="1.10.220.20:FF:000002">
    <property type="entry name" value="Brefeldin A-inhibited guanine nucleotide-exchange protein 1"/>
    <property type="match status" value="1"/>
</dbReference>
<feature type="compositionally biased region" description="Polar residues" evidence="6">
    <location>
        <begin position="406"/>
        <end position="421"/>
    </location>
</feature>
<dbReference type="OrthoDB" id="18431at2759"/>
<feature type="compositionally biased region" description="Basic and acidic residues" evidence="6">
    <location>
        <begin position="359"/>
        <end position="368"/>
    </location>
</feature>
<gene>
    <name evidence="8" type="ORF">BCR34DRAFT_596121</name>
</gene>
<dbReference type="GO" id="GO:0030663">
    <property type="term" value="C:COPI-coated vesicle membrane"/>
    <property type="evidence" value="ECO:0007669"/>
    <property type="project" value="UniProtKB-SubCell"/>
</dbReference>
<evidence type="ECO:0000256" key="1">
    <source>
        <dbReference type="ARBA" id="ARBA00022448"/>
    </source>
</evidence>
<keyword evidence="9" id="KW-1185">Reference proteome</keyword>
<dbReference type="Pfam" id="PF12783">
    <property type="entry name" value="Sec7-like_HUS"/>
    <property type="match status" value="1"/>
</dbReference>
<feature type="region of interest" description="Disordered" evidence="6">
    <location>
        <begin position="1150"/>
        <end position="1173"/>
    </location>
</feature>
<evidence type="ECO:0000313" key="9">
    <source>
        <dbReference type="Proteomes" id="UP000193144"/>
    </source>
</evidence>
<dbReference type="InterPro" id="IPR032691">
    <property type="entry name" value="Mon2/Sec7/BIG1-like_HUS"/>
</dbReference>
<dbReference type="InterPro" id="IPR000904">
    <property type="entry name" value="Sec7_dom"/>
</dbReference>
<feature type="compositionally biased region" description="Low complexity" evidence="6">
    <location>
        <begin position="44"/>
        <end position="61"/>
    </location>
</feature>
<protein>
    <recommendedName>
        <fullName evidence="7">SEC7 domain-containing protein</fullName>
    </recommendedName>
</protein>
<dbReference type="Pfam" id="PF09324">
    <property type="entry name" value="Sec7-like_HDS"/>
    <property type="match status" value="1"/>
</dbReference>
<keyword evidence="4" id="KW-0472">Membrane</keyword>
<dbReference type="GO" id="GO:0032012">
    <property type="term" value="P:regulation of ARF protein signal transduction"/>
    <property type="evidence" value="ECO:0007669"/>
    <property type="project" value="InterPro"/>
</dbReference>
<comment type="caution">
    <text evidence="8">The sequence shown here is derived from an EMBL/GenBank/DDBJ whole genome shotgun (WGS) entry which is preliminary data.</text>
</comment>
<dbReference type="PANTHER" id="PTHR10663">
    <property type="entry name" value="GUANYL-NUCLEOTIDE EXCHANGE FACTOR"/>
    <property type="match status" value="1"/>
</dbReference>
<dbReference type="GO" id="GO:0005085">
    <property type="term" value="F:guanyl-nucleotide exchange factor activity"/>
    <property type="evidence" value="ECO:0007669"/>
    <property type="project" value="InterPro"/>
</dbReference>
<dbReference type="Pfam" id="PF20252">
    <property type="entry name" value="BIG2_C"/>
    <property type="match status" value="1"/>
</dbReference>
<keyword evidence="3" id="KW-0653">Protein transport</keyword>
<feature type="region of interest" description="Disordered" evidence="6">
    <location>
        <begin position="318"/>
        <end position="368"/>
    </location>
</feature>
<dbReference type="Pfam" id="PF01369">
    <property type="entry name" value="Sec7"/>
    <property type="match status" value="1"/>
</dbReference>
<keyword evidence="2" id="KW-0963">Cytoplasm</keyword>
<feature type="region of interest" description="Disordered" evidence="6">
    <location>
        <begin position="1"/>
        <end position="113"/>
    </location>
</feature>
<feature type="compositionally biased region" description="Basic and acidic residues" evidence="6">
    <location>
        <begin position="86"/>
        <end position="100"/>
    </location>
</feature>
<dbReference type="Gene3D" id="1.10.220.20">
    <property type="match status" value="1"/>
</dbReference>